<dbReference type="KEGG" id="bby:CY96_11340"/>
<evidence type="ECO:0000313" key="1">
    <source>
        <dbReference type="EMBL" id="AHX18574.1"/>
    </source>
</evidence>
<name>A0A9W3KVV0_9BACI</name>
<gene>
    <name evidence="1" type="ORF">CY96_11340</name>
</gene>
<reference evidence="1 2" key="1">
    <citation type="submission" date="2014-03" db="EMBL/GenBank/DDBJ databases">
        <title>The Complete Genome Sequence of Bacillus bombyseptieus.</title>
        <authorList>
            <person name="Cheng T."/>
            <person name="Lin P."/>
            <person name="Jin S."/>
            <person name="Wu Y."/>
            <person name="Fu B."/>
            <person name="Long R."/>
            <person name="Liu D."/>
            <person name="Guo Y."/>
            <person name="Peng L."/>
            <person name="Xia Q."/>
        </authorList>
    </citation>
    <scope>NUCLEOTIDE SEQUENCE [LARGE SCALE GENOMIC DNA]</scope>
    <source>
        <strain evidence="2">wang</strain>
    </source>
</reference>
<sequence>MTSYFVKLGCRKGETGGRKTNYDLYNFLANTVQKRTLERWIGMYQKMNRVARRIYCGSRNFPFSFY</sequence>
<evidence type="ECO:0000313" key="2">
    <source>
        <dbReference type="Proteomes" id="UP000031778"/>
    </source>
</evidence>
<keyword evidence="2" id="KW-1185">Reference proteome</keyword>
<dbReference type="EMBL" id="CP007512">
    <property type="protein sequence ID" value="AHX18574.1"/>
    <property type="molecule type" value="Genomic_DNA"/>
</dbReference>
<dbReference type="Proteomes" id="UP000031778">
    <property type="component" value="Chromosome"/>
</dbReference>
<dbReference type="AlphaFoldDB" id="A0A9W3KVV0"/>
<accession>A0A9W3KVV0</accession>
<protein>
    <submittedName>
        <fullName evidence="1">Uncharacterized protein</fullName>
    </submittedName>
</protein>
<organism evidence="1 2">
    <name type="scientific">Bacillus bombysepticus str. Wang</name>
    <dbReference type="NCBI Taxonomy" id="1330043"/>
    <lineage>
        <taxon>Bacteria</taxon>
        <taxon>Bacillati</taxon>
        <taxon>Bacillota</taxon>
        <taxon>Bacilli</taxon>
        <taxon>Bacillales</taxon>
        <taxon>Bacillaceae</taxon>
        <taxon>Bacillus</taxon>
        <taxon>Bacillus cereus group</taxon>
    </lineage>
</organism>
<proteinExistence type="predicted"/>